<dbReference type="AlphaFoldDB" id="A0ABD7YG97"/>
<evidence type="ECO:0000256" key="4">
    <source>
        <dbReference type="ARBA" id="ARBA00022692"/>
    </source>
</evidence>
<comment type="similarity">
    <text evidence="2">Belongs to the TrbI/VirB10 family.</text>
</comment>
<comment type="subcellular location">
    <subcellularLocation>
        <location evidence="1">Cell membrane</location>
        <topology evidence="1">Single-pass membrane protein</topology>
    </subcellularLocation>
</comment>
<protein>
    <submittedName>
        <fullName evidence="9">Type IV secretion system protein VirB10</fullName>
    </submittedName>
</protein>
<keyword evidence="5 8" id="KW-1133">Transmembrane helix</keyword>
<evidence type="ECO:0000256" key="1">
    <source>
        <dbReference type="ARBA" id="ARBA00004162"/>
    </source>
</evidence>
<evidence type="ECO:0000313" key="10">
    <source>
        <dbReference type="Proteomes" id="UP001220209"/>
    </source>
</evidence>
<name>A0ABD7YG97_9BURK</name>
<evidence type="ECO:0000256" key="5">
    <source>
        <dbReference type="ARBA" id="ARBA00022989"/>
    </source>
</evidence>
<dbReference type="InterPro" id="IPR047695">
    <property type="entry name" value="T4SS_VirB10/PtlG"/>
</dbReference>
<keyword evidence="3" id="KW-1003">Cell membrane</keyword>
<evidence type="ECO:0000256" key="8">
    <source>
        <dbReference type="SAM" id="Phobius"/>
    </source>
</evidence>
<accession>A0ABD7YG97</accession>
<keyword evidence="9" id="KW-0614">Plasmid</keyword>
<feature type="transmembrane region" description="Helical" evidence="8">
    <location>
        <begin position="42"/>
        <end position="63"/>
    </location>
</feature>
<proteinExistence type="inferred from homology"/>
<gene>
    <name evidence="9" type="primary">virB10</name>
    <name evidence="9" type="ORF">LXE91_42350</name>
</gene>
<evidence type="ECO:0000256" key="7">
    <source>
        <dbReference type="SAM" id="MobiDB-lite"/>
    </source>
</evidence>
<feature type="compositionally biased region" description="Polar residues" evidence="7">
    <location>
        <begin position="1"/>
        <end position="10"/>
    </location>
</feature>
<keyword evidence="4 8" id="KW-0812">Transmembrane</keyword>
<dbReference type="GO" id="GO:0005886">
    <property type="term" value="C:plasma membrane"/>
    <property type="evidence" value="ECO:0007669"/>
    <property type="project" value="UniProtKB-SubCell"/>
</dbReference>
<reference evidence="9 10" key="1">
    <citation type="submission" date="2021-12" db="EMBL/GenBank/DDBJ databases">
        <title>Genomic and phenotypic characterization of three Burkholderia contaminans isolates recovered from different sources.</title>
        <authorList>
            <person name="Lopez De Volder A."/>
            <person name="Fan Y."/>
            <person name="Nunvar J."/>
            <person name="Herrera T."/>
            <person name="Timp W."/>
            <person name="Degrossi J."/>
        </authorList>
    </citation>
    <scope>NUCLEOTIDE SEQUENCE [LARGE SCALE GENOMIC DNA]</scope>
    <source>
        <strain evidence="9 10">LMG 23361</strain>
        <plasmid evidence="9 10">unnamed3</plasmid>
    </source>
</reference>
<geneLocation type="plasmid" evidence="9 10">
    <name>unnamed3</name>
</geneLocation>
<evidence type="ECO:0000256" key="3">
    <source>
        <dbReference type="ARBA" id="ARBA00022475"/>
    </source>
</evidence>
<evidence type="ECO:0000256" key="6">
    <source>
        <dbReference type="ARBA" id="ARBA00023136"/>
    </source>
</evidence>
<organism evidence="9 10">
    <name type="scientific">Burkholderia contaminans</name>
    <dbReference type="NCBI Taxonomy" id="488447"/>
    <lineage>
        <taxon>Bacteria</taxon>
        <taxon>Pseudomonadati</taxon>
        <taxon>Pseudomonadota</taxon>
        <taxon>Betaproteobacteria</taxon>
        <taxon>Burkholderiales</taxon>
        <taxon>Burkholderiaceae</taxon>
        <taxon>Burkholderia</taxon>
        <taxon>Burkholderia cepacia complex</taxon>
    </lineage>
</organism>
<dbReference type="EMBL" id="CP090645">
    <property type="protein sequence ID" value="WFN24031.1"/>
    <property type="molecule type" value="Genomic_DNA"/>
</dbReference>
<dbReference type="InterPro" id="IPR005498">
    <property type="entry name" value="T4SS_VirB10/TraB/TrbI"/>
</dbReference>
<feature type="compositionally biased region" description="Low complexity" evidence="7">
    <location>
        <begin position="111"/>
        <end position="147"/>
    </location>
</feature>
<dbReference type="CDD" id="cd16429">
    <property type="entry name" value="VirB10"/>
    <property type="match status" value="1"/>
</dbReference>
<dbReference type="Proteomes" id="UP001220209">
    <property type="component" value="Plasmid unnamed3"/>
</dbReference>
<feature type="region of interest" description="Disordered" evidence="7">
    <location>
        <begin position="1"/>
        <end position="33"/>
    </location>
</feature>
<dbReference type="Gene3D" id="2.40.128.260">
    <property type="entry name" value="Type IV secretion system, VirB10/TraB/TrbI"/>
    <property type="match status" value="2"/>
</dbReference>
<dbReference type="RefSeq" id="WP_226206194.1">
    <property type="nucleotide sequence ID" value="NZ_CABVQO010000033.1"/>
</dbReference>
<feature type="region of interest" description="Disordered" evidence="7">
    <location>
        <begin position="111"/>
        <end position="165"/>
    </location>
</feature>
<sequence>MTDQTPNTVEPTEAARPPETGMEPRGIPGLARGKRKTNVRRVWIVLAVVVVLLLVTGSAAVFVKRAGDAYLEHKKAARDAPVKQATADPDLSGYKKKVEATEAASAAEAANAASSGLPEPAGARGAAPAAASGAPANGRGAPGAAAADRSGVPASAPESPADRRLSGDVLVKLGSSDGADSLAALQARQRNAQAGDQPAMPTSFARDGLDDSLAPSRLSSVKASFLPNLSLLLKRGKLIPCGQALQISTTYPGAVSCHVSEDVYSADGKTLLLERGSEATGEQRKAVLQGQASIFVVWTRIDTPKGVTIPLDSPATNALGATGIDADVDTHFWARFGGAILLSVIGDAGQALSNLTQHGSGTQIQFSNTSSGMQQFASEILRNTINIPPTAYSAHGSALNIFVARDVDFGNVYELVKQ</sequence>
<dbReference type="NCBIfam" id="NF038091">
    <property type="entry name" value="T4SS_VirB10"/>
    <property type="match status" value="1"/>
</dbReference>
<evidence type="ECO:0000256" key="2">
    <source>
        <dbReference type="ARBA" id="ARBA00010265"/>
    </source>
</evidence>
<dbReference type="Pfam" id="PF03743">
    <property type="entry name" value="TrbI"/>
    <property type="match status" value="1"/>
</dbReference>
<dbReference type="InterPro" id="IPR042217">
    <property type="entry name" value="T4SS_VirB10/TrbI"/>
</dbReference>
<evidence type="ECO:0000313" key="9">
    <source>
        <dbReference type="EMBL" id="WFN24031.1"/>
    </source>
</evidence>
<keyword evidence="6 8" id="KW-0472">Membrane</keyword>